<dbReference type="PANTHER" id="PTHR35006:SF2">
    <property type="entry name" value="GLYOXALASE FAMILY PROTEIN (AFU_ORTHOLOGUE AFUA_5G14830)"/>
    <property type="match status" value="1"/>
</dbReference>
<sequence>MINHLTINTLDFNRAKAFYGAALAPIGYTQAFEHPGSVCFADASDADSVWVSTAKQGATPTPVHIAFTAADEASVQAFYDAALKAGATDNGKPGPRPDYGPNYYAAFVHDPEGNNIEAVHNA</sequence>
<dbReference type="InterPro" id="IPR037523">
    <property type="entry name" value="VOC_core"/>
</dbReference>
<dbReference type="PANTHER" id="PTHR35006">
    <property type="entry name" value="GLYOXALASE FAMILY PROTEIN (AFU_ORTHOLOGUE AFUA_5G14830)"/>
    <property type="match status" value="1"/>
</dbReference>
<dbReference type="RefSeq" id="WP_194371594.1">
    <property type="nucleotide sequence ID" value="NZ_CP063767.1"/>
</dbReference>
<accession>A0A7S7RUQ2</accession>
<name>A0A7S7RUQ2_9ACTN</name>
<protein>
    <submittedName>
        <fullName evidence="2">VOC family protein</fullName>
    </submittedName>
</protein>
<dbReference type="Pfam" id="PF00903">
    <property type="entry name" value="Glyoxalase"/>
    <property type="match status" value="1"/>
</dbReference>
<dbReference type="InterPro" id="IPR029068">
    <property type="entry name" value="Glyas_Bleomycin-R_OHBP_Dase"/>
</dbReference>
<dbReference type="CDD" id="cd07262">
    <property type="entry name" value="VOC_like"/>
    <property type="match status" value="1"/>
</dbReference>
<dbReference type="EMBL" id="CP063767">
    <property type="protein sequence ID" value="QOY60813.1"/>
    <property type="molecule type" value="Genomic_DNA"/>
</dbReference>
<feature type="domain" description="VOC" evidence="1">
    <location>
        <begin position="1"/>
        <end position="121"/>
    </location>
</feature>
<proteinExistence type="predicted"/>
<dbReference type="KEGG" id="tio:INP52_00920"/>
<organism evidence="2 3">
    <name type="scientific">Thermophilibacter immobilis</name>
    <dbReference type="NCBI Taxonomy" id="2779519"/>
    <lineage>
        <taxon>Bacteria</taxon>
        <taxon>Bacillati</taxon>
        <taxon>Actinomycetota</taxon>
        <taxon>Coriobacteriia</taxon>
        <taxon>Coriobacteriales</taxon>
        <taxon>Atopobiaceae</taxon>
        <taxon>Thermophilibacter</taxon>
    </lineage>
</organism>
<dbReference type="Proteomes" id="UP000593735">
    <property type="component" value="Chromosome"/>
</dbReference>
<dbReference type="Gene3D" id="3.10.180.10">
    <property type="entry name" value="2,3-Dihydroxybiphenyl 1,2-Dioxygenase, domain 1"/>
    <property type="match status" value="1"/>
</dbReference>
<dbReference type="InterPro" id="IPR004360">
    <property type="entry name" value="Glyas_Fos-R_dOase_dom"/>
</dbReference>
<dbReference type="PROSITE" id="PS51819">
    <property type="entry name" value="VOC"/>
    <property type="match status" value="1"/>
</dbReference>
<dbReference type="SUPFAM" id="SSF54593">
    <property type="entry name" value="Glyoxalase/Bleomycin resistance protein/Dihydroxybiphenyl dioxygenase"/>
    <property type="match status" value="1"/>
</dbReference>
<evidence type="ECO:0000313" key="2">
    <source>
        <dbReference type="EMBL" id="QOY60813.1"/>
    </source>
</evidence>
<gene>
    <name evidence="2" type="ORF">INP52_00920</name>
</gene>
<reference evidence="2 3" key="1">
    <citation type="submission" date="2020-10" db="EMBL/GenBank/DDBJ databases">
        <title>Olsenella immobilis sp.nov., isolated from the mud in a fermentation cellar used for the production of Chinese strong-flavoured liquor.</title>
        <authorList>
            <person name="Lu L."/>
        </authorList>
    </citation>
    <scope>NUCLEOTIDE SEQUENCE [LARGE SCALE GENOMIC DNA]</scope>
    <source>
        <strain evidence="2 3">LZLJ-2</strain>
    </source>
</reference>
<dbReference type="AlphaFoldDB" id="A0A7S7RUQ2"/>
<keyword evidence="3" id="KW-1185">Reference proteome</keyword>
<evidence type="ECO:0000259" key="1">
    <source>
        <dbReference type="PROSITE" id="PS51819"/>
    </source>
</evidence>
<evidence type="ECO:0000313" key="3">
    <source>
        <dbReference type="Proteomes" id="UP000593735"/>
    </source>
</evidence>